<evidence type="ECO:0000256" key="2">
    <source>
        <dbReference type="ARBA" id="ARBA00023012"/>
    </source>
</evidence>
<dbReference type="InterPro" id="IPR001789">
    <property type="entry name" value="Sig_transdc_resp-reg_receiver"/>
</dbReference>
<dbReference type="SMART" id="SM00448">
    <property type="entry name" value="REC"/>
    <property type="match status" value="1"/>
</dbReference>
<dbReference type="PANTHER" id="PTHR44591:SF3">
    <property type="entry name" value="RESPONSE REGULATORY DOMAIN-CONTAINING PROTEIN"/>
    <property type="match status" value="1"/>
</dbReference>
<keyword evidence="5" id="KW-0804">Transcription</keyword>
<dbReference type="SUPFAM" id="SSF52172">
    <property type="entry name" value="CheY-like"/>
    <property type="match status" value="1"/>
</dbReference>
<feature type="domain" description="Response regulatory" evidence="7">
    <location>
        <begin position="5"/>
        <end position="121"/>
    </location>
</feature>
<evidence type="ECO:0000256" key="5">
    <source>
        <dbReference type="ARBA" id="ARBA00023163"/>
    </source>
</evidence>
<dbReference type="GO" id="GO:0003677">
    <property type="term" value="F:DNA binding"/>
    <property type="evidence" value="ECO:0007669"/>
    <property type="project" value="UniProtKB-KW"/>
</dbReference>
<keyword evidence="3" id="KW-0805">Transcription regulation</keyword>
<evidence type="ECO:0000259" key="7">
    <source>
        <dbReference type="PROSITE" id="PS50110"/>
    </source>
</evidence>
<dbReference type="FunFam" id="3.40.50.2300:FF:000001">
    <property type="entry name" value="DNA-binding response regulator PhoB"/>
    <property type="match status" value="1"/>
</dbReference>
<dbReference type="PROSITE" id="PS50110">
    <property type="entry name" value="RESPONSE_REGULATORY"/>
    <property type="match status" value="1"/>
</dbReference>
<keyword evidence="1 6" id="KW-0597">Phosphoprotein</keyword>
<evidence type="ECO:0000313" key="9">
    <source>
        <dbReference type="Proteomes" id="UP000229641"/>
    </source>
</evidence>
<keyword evidence="2" id="KW-0902">Two-component regulatory system</keyword>
<feature type="modified residue" description="4-aspartylphosphate" evidence="6">
    <location>
        <position position="54"/>
    </location>
</feature>
<dbReference type="PANTHER" id="PTHR44591">
    <property type="entry name" value="STRESS RESPONSE REGULATOR PROTEIN 1"/>
    <property type="match status" value="1"/>
</dbReference>
<accession>A0A2H0M085</accession>
<evidence type="ECO:0000256" key="1">
    <source>
        <dbReference type="ARBA" id="ARBA00022553"/>
    </source>
</evidence>
<evidence type="ECO:0000256" key="3">
    <source>
        <dbReference type="ARBA" id="ARBA00023015"/>
    </source>
</evidence>
<reference evidence="8 9" key="1">
    <citation type="submission" date="2017-09" db="EMBL/GenBank/DDBJ databases">
        <title>Depth-based differentiation of microbial function through sediment-hosted aquifers and enrichment of novel symbionts in the deep terrestrial subsurface.</title>
        <authorList>
            <person name="Probst A.J."/>
            <person name="Ladd B."/>
            <person name="Jarett J.K."/>
            <person name="Geller-Mcgrath D.E."/>
            <person name="Sieber C.M."/>
            <person name="Emerson J.B."/>
            <person name="Anantharaman K."/>
            <person name="Thomas B.C."/>
            <person name="Malmstrom R."/>
            <person name="Stieglmeier M."/>
            <person name="Klingl A."/>
            <person name="Woyke T."/>
            <person name="Ryan C.M."/>
            <person name="Banfield J.F."/>
        </authorList>
    </citation>
    <scope>NUCLEOTIDE SEQUENCE [LARGE SCALE GENOMIC DNA]</scope>
    <source>
        <strain evidence="8">CG11_big_fil_rev_8_21_14_0_20_42_13</strain>
    </source>
</reference>
<evidence type="ECO:0000256" key="4">
    <source>
        <dbReference type="ARBA" id="ARBA00023125"/>
    </source>
</evidence>
<dbReference type="InterPro" id="IPR050595">
    <property type="entry name" value="Bact_response_regulator"/>
</dbReference>
<dbReference type="AlphaFoldDB" id="A0A2H0M085"/>
<dbReference type="InterPro" id="IPR011006">
    <property type="entry name" value="CheY-like_superfamily"/>
</dbReference>
<evidence type="ECO:0000256" key="6">
    <source>
        <dbReference type="PROSITE-ProRule" id="PRU00169"/>
    </source>
</evidence>
<dbReference type="Proteomes" id="UP000229641">
    <property type="component" value="Unassembled WGS sequence"/>
</dbReference>
<dbReference type="EMBL" id="PCWA01000070">
    <property type="protein sequence ID" value="PIQ89145.1"/>
    <property type="molecule type" value="Genomic_DNA"/>
</dbReference>
<dbReference type="Pfam" id="PF00072">
    <property type="entry name" value="Response_reg"/>
    <property type="match status" value="1"/>
</dbReference>
<organism evidence="8 9">
    <name type="scientific">Candidatus Ghiorseimicrobium undicola</name>
    <dbReference type="NCBI Taxonomy" id="1974746"/>
    <lineage>
        <taxon>Bacteria</taxon>
        <taxon>Pseudomonadati</taxon>
        <taxon>Candidatus Omnitrophota</taxon>
        <taxon>Candidatus Ghiorseimicrobium</taxon>
    </lineage>
</organism>
<comment type="caution">
    <text evidence="8">The sequence shown here is derived from an EMBL/GenBank/DDBJ whole genome shotgun (WGS) entry which is preliminary data.</text>
</comment>
<sequence>MYKKKILIIEDEAGLVETVKFRLEANNYEVITADNGEEGLDKARREKPSLVLLDLMIPRIDGHEVCRLLKSDEKYKDIPIIIFTARAGEDDEKLASEAGANDYITKPFESKELLFRIEGLLKN</sequence>
<keyword evidence="4" id="KW-0238">DNA-binding</keyword>
<dbReference type="Gene3D" id="3.40.50.2300">
    <property type="match status" value="1"/>
</dbReference>
<name>A0A2H0M085_9BACT</name>
<proteinExistence type="predicted"/>
<gene>
    <name evidence="8" type="ORF">COV72_04585</name>
</gene>
<dbReference type="GO" id="GO:0000160">
    <property type="term" value="P:phosphorelay signal transduction system"/>
    <property type="evidence" value="ECO:0007669"/>
    <property type="project" value="UniProtKB-KW"/>
</dbReference>
<protein>
    <submittedName>
        <fullName evidence="8">Two-component system response regulator</fullName>
    </submittedName>
</protein>
<evidence type="ECO:0000313" key="8">
    <source>
        <dbReference type="EMBL" id="PIQ89145.1"/>
    </source>
</evidence>